<reference evidence="6 7" key="1">
    <citation type="journal article" date="2019" name="Commun. Biol.">
        <title>The bagworm genome reveals a unique fibroin gene that provides high tensile strength.</title>
        <authorList>
            <person name="Kono N."/>
            <person name="Nakamura H."/>
            <person name="Ohtoshi R."/>
            <person name="Tomita M."/>
            <person name="Numata K."/>
            <person name="Arakawa K."/>
        </authorList>
    </citation>
    <scope>NUCLEOTIDE SEQUENCE [LARGE SCALE GENOMIC DNA]</scope>
</reference>
<dbReference type="GO" id="GO:0005178">
    <property type="term" value="F:integrin binding"/>
    <property type="evidence" value="ECO:0007669"/>
    <property type="project" value="TreeGrafter"/>
</dbReference>
<comment type="caution">
    <text evidence="6">The sequence shown here is derived from an EMBL/GenBank/DDBJ whole genome shotgun (WGS) entry which is preliminary data.</text>
</comment>
<dbReference type="InterPro" id="IPR032695">
    <property type="entry name" value="Integrin_dom_sf"/>
</dbReference>
<keyword evidence="2 6" id="KW-0401">Integrin</keyword>
<dbReference type="EMBL" id="BGZK01011204">
    <property type="protein sequence ID" value="GBP05891.1"/>
    <property type="molecule type" value="Genomic_DNA"/>
</dbReference>
<dbReference type="SUPFAM" id="SSF69179">
    <property type="entry name" value="Integrin domains"/>
    <property type="match status" value="1"/>
</dbReference>
<dbReference type="InterPro" id="IPR013649">
    <property type="entry name" value="Integrin_alpha_Ig-like_1"/>
</dbReference>
<dbReference type="GO" id="GO:0033627">
    <property type="term" value="P:cell adhesion mediated by integrin"/>
    <property type="evidence" value="ECO:0007669"/>
    <property type="project" value="TreeGrafter"/>
</dbReference>
<dbReference type="Proteomes" id="UP000299102">
    <property type="component" value="Unassembled WGS sequence"/>
</dbReference>
<keyword evidence="7" id="KW-1185">Reference proteome</keyword>
<evidence type="ECO:0000256" key="1">
    <source>
        <dbReference type="ARBA" id="ARBA00004479"/>
    </source>
</evidence>
<keyword evidence="3" id="KW-0472">Membrane</keyword>
<comment type="subcellular location">
    <subcellularLocation>
        <location evidence="1">Membrane</location>
        <topology evidence="1">Single-pass type I membrane protein</topology>
    </subcellularLocation>
</comment>
<accession>A0A4C1SY04</accession>
<dbReference type="GO" id="GO:0008305">
    <property type="term" value="C:integrin complex"/>
    <property type="evidence" value="ECO:0007669"/>
    <property type="project" value="TreeGrafter"/>
</dbReference>
<evidence type="ECO:0000313" key="6">
    <source>
        <dbReference type="EMBL" id="GBP05891.1"/>
    </source>
</evidence>
<dbReference type="Pfam" id="PF08441">
    <property type="entry name" value="Integrin_A_Ig_1"/>
    <property type="match status" value="1"/>
</dbReference>
<evidence type="ECO:0000313" key="7">
    <source>
        <dbReference type="Proteomes" id="UP000299102"/>
    </source>
</evidence>
<dbReference type="Gene3D" id="2.60.40.1460">
    <property type="entry name" value="Integrin domains. Chain A, domain 2"/>
    <property type="match status" value="1"/>
</dbReference>
<proteinExistence type="predicted"/>
<feature type="domain" description="Integrin alpha first immunoglubulin-like" evidence="5">
    <location>
        <begin position="7"/>
        <end position="132"/>
    </location>
</feature>
<evidence type="ECO:0000259" key="5">
    <source>
        <dbReference type="Pfam" id="PF08441"/>
    </source>
</evidence>
<sequence>MENNEMKNIDPTKSGCITDAFTNLTCFTFEACCSIDPYEQTSANKELKLMYAVEAETFAPNKKFSRVFFDRDNKKSNIIKREVTVRTDGRLSCQRVTGYIKENTRDIQSPIKLRLNYTLVESKLPNSALNALNQF</sequence>
<evidence type="ECO:0000256" key="2">
    <source>
        <dbReference type="ARBA" id="ARBA00023037"/>
    </source>
</evidence>
<dbReference type="GO" id="GO:0007160">
    <property type="term" value="P:cell-matrix adhesion"/>
    <property type="evidence" value="ECO:0007669"/>
    <property type="project" value="TreeGrafter"/>
</dbReference>
<evidence type="ECO:0000256" key="4">
    <source>
        <dbReference type="ARBA" id="ARBA00023180"/>
    </source>
</evidence>
<dbReference type="OrthoDB" id="5317514at2759"/>
<dbReference type="PANTHER" id="PTHR23220">
    <property type="entry name" value="INTEGRIN ALPHA"/>
    <property type="match status" value="1"/>
</dbReference>
<organism evidence="6 7">
    <name type="scientific">Eumeta variegata</name>
    <name type="common">Bagworm moth</name>
    <name type="synonym">Eumeta japonica</name>
    <dbReference type="NCBI Taxonomy" id="151549"/>
    <lineage>
        <taxon>Eukaryota</taxon>
        <taxon>Metazoa</taxon>
        <taxon>Ecdysozoa</taxon>
        <taxon>Arthropoda</taxon>
        <taxon>Hexapoda</taxon>
        <taxon>Insecta</taxon>
        <taxon>Pterygota</taxon>
        <taxon>Neoptera</taxon>
        <taxon>Endopterygota</taxon>
        <taxon>Lepidoptera</taxon>
        <taxon>Glossata</taxon>
        <taxon>Ditrysia</taxon>
        <taxon>Tineoidea</taxon>
        <taxon>Psychidae</taxon>
        <taxon>Oiketicinae</taxon>
        <taxon>Eumeta</taxon>
    </lineage>
</organism>
<dbReference type="GO" id="GO:0007229">
    <property type="term" value="P:integrin-mediated signaling pathway"/>
    <property type="evidence" value="ECO:0007669"/>
    <property type="project" value="UniProtKB-KW"/>
</dbReference>
<dbReference type="GO" id="GO:0007157">
    <property type="term" value="P:heterophilic cell-cell adhesion via plasma membrane cell adhesion molecules"/>
    <property type="evidence" value="ECO:0007669"/>
    <property type="project" value="UniProtKB-ARBA"/>
</dbReference>
<dbReference type="PANTHER" id="PTHR23220:SF122">
    <property type="entry name" value="INTEGRIN ALPHA-PS1"/>
    <property type="match status" value="1"/>
</dbReference>
<dbReference type="GO" id="GO:0009897">
    <property type="term" value="C:external side of plasma membrane"/>
    <property type="evidence" value="ECO:0007669"/>
    <property type="project" value="TreeGrafter"/>
</dbReference>
<evidence type="ECO:0000256" key="3">
    <source>
        <dbReference type="ARBA" id="ARBA00023136"/>
    </source>
</evidence>
<dbReference type="AlphaFoldDB" id="A0A4C1SY04"/>
<name>A0A4C1SY04_EUMVA</name>
<protein>
    <submittedName>
        <fullName evidence="6">Integrin alpha-PS1</fullName>
    </submittedName>
</protein>
<keyword evidence="4" id="KW-0325">Glycoprotein</keyword>
<dbReference type="STRING" id="151549.A0A4C1SY04"/>
<gene>
    <name evidence="6" type="primary">mew</name>
    <name evidence="6" type="ORF">EVAR_72824_1</name>
</gene>